<accession>A0A9P6ZGH7</accession>
<evidence type="ECO:0000313" key="3">
    <source>
        <dbReference type="Proteomes" id="UP000714275"/>
    </source>
</evidence>
<keyword evidence="3" id="KW-1185">Reference proteome</keyword>
<dbReference type="Proteomes" id="UP000714275">
    <property type="component" value="Unassembled WGS sequence"/>
</dbReference>
<comment type="caution">
    <text evidence="2">The sequence shown here is derived from an EMBL/GenBank/DDBJ whole genome shotgun (WGS) entry which is preliminary data.</text>
</comment>
<feature type="compositionally biased region" description="Low complexity" evidence="1">
    <location>
        <begin position="36"/>
        <end position="55"/>
    </location>
</feature>
<evidence type="ECO:0000313" key="2">
    <source>
        <dbReference type="EMBL" id="KAG1765266.1"/>
    </source>
</evidence>
<dbReference type="EMBL" id="JABBWD010000110">
    <property type="protein sequence ID" value="KAG1765266.1"/>
    <property type="molecule type" value="Genomic_DNA"/>
</dbReference>
<gene>
    <name evidence="2" type="ORF">EV702DRAFT_1204643</name>
</gene>
<protein>
    <submittedName>
        <fullName evidence="2">Uncharacterized protein</fullName>
    </submittedName>
</protein>
<sequence length="211" mass="22831">MALFFNLKINEINTASQTLGKKFNITGHIPDWLRSSLSAAPPTSSTSSIQRSTISKHTPPLGLPRGALAIIQHSHLYKDEEDNDELNKYGFASGAQVKASTGTHVKITPIALNNEEVPQNMAQHAAILIPEELDVIEDDNTGDFIMLLDLDLDIQPHPSAYLTPLASPTDWDAYLEFPSLAQPPLSRYVPPMYSISPKGSGSVATALANTG</sequence>
<name>A0A9P6ZGH7_9AGAM</name>
<evidence type="ECO:0000256" key="1">
    <source>
        <dbReference type="SAM" id="MobiDB-lite"/>
    </source>
</evidence>
<dbReference type="OrthoDB" id="10627727at2759"/>
<feature type="region of interest" description="Disordered" evidence="1">
    <location>
        <begin position="36"/>
        <end position="61"/>
    </location>
</feature>
<dbReference type="AlphaFoldDB" id="A0A9P6ZGH7"/>
<reference evidence="2" key="1">
    <citation type="journal article" date="2020" name="New Phytol.">
        <title>Comparative genomics reveals dynamic genome evolution in host specialist ectomycorrhizal fungi.</title>
        <authorList>
            <person name="Lofgren L.A."/>
            <person name="Nguyen N.H."/>
            <person name="Vilgalys R."/>
            <person name="Ruytinx J."/>
            <person name="Liao H.L."/>
            <person name="Branco S."/>
            <person name="Kuo A."/>
            <person name="LaButti K."/>
            <person name="Lipzen A."/>
            <person name="Andreopoulos W."/>
            <person name="Pangilinan J."/>
            <person name="Riley R."/>
            <person name="Hundley H."/>
            <person name="Na H."/>
            <person name="Barry K."/>
            <person name="Grigoriev I.V."/>
            <person name="Stajich J.E."/>
            <person name="Kennedy P.G."/>
        </authorList>
    </citation>
    <scope>NUCLEOTIDE SEQUENCE</scope>
    <source>
        <strain evidence="2">DOB743</strain>
    </source>
</reference>
<organism evidence="2 3">
    <name type="scientific">Suillus placidus</name>
    <dbReference type="NCBI Taxonomy" id="48579"/>
    <lineage>
        <taxon>Eukaryota</taxon>
        <taxon>Fungi</taxon>
        <taxon>Dikarya</taxon>
        <taxon>Basidiomycota</taxon>
        <taxon>Agaricomycotina</taxon>
        <taxon>Agaricomycetes</taxon>
        <taxon>Agaricomycetidae</taxon>
        <taxon>Boletales</taxon>
        <taxon>Suillineae</taxon>
        <taxon>Suillaceae</taxon>
        <taxon>Suillus</taxon>
    </lineage>
</organism>
<proteinExistence type="predicted"/>